<feature type="coiled-coil region" evidence="6">
    <location>
        <begin position="212"/>
        <end position="239"/>
    </location>
</feature>
<comment type="similarity">
    <text evidence="5">Belongs to the sigma-70 factor family.</text>
</comment>
<dbReference type="InterPro" id="IPR050239">
    <property type="entry name" value="Sigma-70_RNA_pol_init_factors"/>
</dbReference>
<dbReference type="InterPro" id="IPR013324">
    <property type="entry name" value="RNA_pol_sigma_r3/r4-like"/>
</dbReference>
<dbReference type="PANTHER" id="PTHR30603">
    <property type="entry name" value="RNA POLYMERASE SIGMA FACTOR RPO"/>
    <property type="match status" value="1"/>
</dbReference>
<evidence type="ECO:0000256" key="2">
    <source>
        <dbReference type="ARBA" id="ARBA00023082"/>
    </source>
</evidence>
<reference evidence="10 11" key="1">
    <citation type="journal article" date="2010" name="Stand. Genomic Sci.">
        <title>Complete genome sequence of Haliangium ochraceum type strain (SMP-2).</title>
        <authorList>
            <consortium name="US DOE Joint Genome Institute (JGI-PGF)"/>
            <person name="Ivanova N."/>
            <person name="Daum C."/>
            <person name="Lang E."/>
            <person name="Abt B."/>
            <person name="Kopitz M."/>
            <person name="Saunders E."/>
            <person name="Lapidus A."/>
            <person name="Lucas S."/>
            <person name="Glavina Del Rio T."/>
            <person name="Nolan M."/>
            <person name="Tice H."/>
            <person name="Copeland A."/>
            <person name="Cheng J.F."/>
            <person name="Chen F."/>
            <person name="Bruce D."/>
            <person name="Goodwin L."/>
            <person name="Pitluck S."/>
            <person name="Mavromatis K."/>
            <person name="Pati A."/>
            <person name="Mikhailova N."/>
            <person name="Chen A."/>
            <person name="Palaniappan K."/>
            <person name="Land M."/>
            <person name="Hauser L."/>
            <person name="Chang Y.J."/>
            <person name="Jeffries C.D."/>
            <person name="Detter J.C."/>
            <person name="Brettin T."/>
            <person name="Rohde M."/>
            <person name="Goker M."/>
            <person name="Bristow J."/>
            <person name="Markowitz V."/>
            <person name="Eisen J.A."/>
            <person name="Hugenholtz P."/>
            <person name="Kyrpides N.C."/>
            <person name="Klenk H.P."/>
        </authorList>
    </citation>
    <scope>NUCLEOTIDE SEQUENCE [LARGE SCALE GENOMIC DNA]</scope>
    <source>
        <strain evidence="11">DSM 14365 / CIP 107738 / JCM 11303 / AJ 13395 / SMP-2</strain>
    </source>
</reference>
<dbReference type="PRINTS" id="PR00046">
    <property type="entry name" value="SIGMA70FCT"/>
</dbReference>
<accession>D0LPW6</accession>
<evidence type="ECO:0000256" key="1">
    <source>
        <dbReference type="ARBA" id="ARBA00023015"/>
    </source>
</evidence>
<evidence type="ECO:0000313" key="11">
    <source>
        <dbReference type="Proteomes" id="UP000001880"/>
    </source>
</evidence>
<dbReference type="InterPro" id="IPR007627">
    <property type="entry name" value="RNA_pol_sigma70_r2"/>
</dbReference>
<evidence type="ECO:0000256" key="4">
    <source>
        <dbReference type="ARBA" id="ARBA00023163"/>
    </source>
</evidence>
<dbReference type="CDD" id="cd06171">
    <property type="entry name" value="Sigma70_r4"/>
    <property type="match status" value="1"/>
</dbReference>
<feature type="domain" description="RNA polymerase sigma-70" evidence="9">
    <location>
        <begin position="429"/>
        <end position="455"/>
    </location>
</feature>
<keyword evidence="11" id="KW-1185">Reference proteome</keyword>
<name>D0LPW6_HALO1</name>
<dbReference type="Proteomes" id="UP000001880">
    <property type="component" value="Chromosome"/>
</dbReference>
<dbReference type="SUPFAM" id="SSF88946">
    <property type="entry name" value="Sigma2 domain of RNA polymerase sigma factors"/>
    <property type="match status" value="1"/>
</dbReference>
<keyword evidence="1 5" id="KW-0805">Transcription regulation</keyword>
<dbReference type="AlphaFoldDB" id="D0LPW6"/>
<protein>
    <recommendedName>
        <fullName evidence="5">RNA polymerase sigma factor</fullName>
    </recommendedName>
</protein>
<dbReference type="Gene3D" id="1.20.120.1810">
    <property type="match status" value="1"/>
</dbReference>
<dbReference type="GO" id="GO:0016987">
    <property type="term" value="F:sigma factor activity"/>
    <property type="evidence" value="ECO:0007669"/>
    <property type="project" value="UniProtKB-KW"/>
</dbReference>
<evidence type="ECO:0000259" key="9">
    <source>
        <dbReference type="PROSITE" id="PS00716"/>
    </source>
</evidence>
<dbReference type="EMBL" id="CP001804">
    <property type="protein sequence ID" value="ACY17003.1"/>
    <property type="molecule type" value="Genomic_DNA"/>
</dbReference>
<dbReference type="InterPro" id="IPR013325">
    <property type="entry name" value="RNA_pol_sigma_r2"/>
</dbReference>
<dbReference type="NCBIfam" id="TIGR02937">
    <property type="entry name" value="sigma70-ECF"/>
    <property type="match status" value="1"/>
</dbReference>
<dbReference type="GO" id="GO:0003677">
    <property type="term" value="F:DNA binding"/>
    <property type="evidence" value="ECO:0007669"/>
    <property type="project" value="UniProtKB-KW"/>
</dbReference>
<dbReference type="eggNOG" id="COG0568">
    <property type="taxonomic scope" value="Bacteria"/>
</dbReference>
<dbReference type="SUPFAM" id="SSF88659">
    <property type="entry name" value="Sigma3 and sigma4 domains of RNA polymerase sigma factors"/>
    <property type="match status" value="2"/>
</dbReference>
<sequence>MRKVERKRSATSGRRPAKAAPRRRSNDEPTFDSSSEFSQDERELDTAATGSSSKKASSKSRRKDIADQSSFLSKYFREMAELDVLPPEQEFTAAEEIESLEITVWTELLGYPPTVEHVLDSVVESLGENPTPKELKTLQTLVHTSYDSDSRNAFAGLDKAEFAQAVDACARAIHPVDNDKIFLDAVLEDLYAMARRKSQVRNVSFSTRRADFRNYVDQVRAAEHAARNARNEFVKANLRLVVSIARRFNHGRMSLADLIQEGNLGLIKAVERYDYRRGFRFSTYASWWIRHAIGRALADKGREVRLPVHMLDAHHRLLKAQHQLTNTLGRQPTSEELSEAANLSVEKIEKMRTHLLDQALSLDRPMNDEDGRSVAEVLQDPHGEEHSALNVLAQRTMSDEVRKTLQTLRPIEADILRRRFGLDNDEELTLKQIGEQYNLSRERIRQLQEQALTKMRVALRRKAMM</sequence>
<dbReference type="GO" id="GO:0006352">
    <property type="term" value="P:DNA-templated transcription initiation"/>
    <property type="evidence" value="ECO:0007669"/>
    <property type="project" value="InterPro"/>
</dbReference>
<evidence type="ECO:0000259" key="8">
    <source>
        <dbReference type="PROSITE" id="PS00715"/>
    </source>
</evidence>
<dbReference type="KEGG" id="hoh:Hoch_4510"/>
<dbReference type="InterPro" id="IPR007630">
    <property type="entry name" value="RNA_pol_sigma70_r4"/>
</dbReference>
<dbReference type="PROSITE" id="PS00716">
    <property type="entry name" value="SIGMA70_2"/>
    <property type="match status" value="1"/>
</dbReference>
<feature type="region of interest" description="Disordered" evidence="7">
    <location>
        <begin position="1"/>
        <end position="63"/>
    </location>
</feature>
<proteinExistence type="inferred from homology"/>
<evidence type="ECO:0000256" key="7">
    <source>
        <dbReference type="SAM" id="MobiDB-lite"/>
    </source>
</evidence>
<keyword evidence="4 5" id="KW-0804">Transcription</keyword>
<dbReference type="RefSeq" id="WP_012829601.1">
    <property type="nucleotide sequence ID" value="NC_013440.1"/>
</dbReference>
<dbReference type="InterPro" id="IPR036388">
    <property type="entry name" value="WH-like_DNA-bd_sf"/>
</dbReference>
<keyword evidence="2 5" id="KW-0731">Sigma factor</keyword>
<evidence type="ECO:0000256" key="6">
    <source>
        <dbReference type="SAM" id="Coils"/>
    </source>
</evidence>
<feature type="domain" description="RNA polymerase sigma-70" evidence="8">
    <location>
        <begin position="257"/>
        <end position="270"/>
    </location>
</feature>
<dbReference type="PROSITE" id="PS00715">
    <property type="entry name" value="SIGMA70_1"/>
    <property type="match status" value="1"/>
</dbReference>
<evidence type="ECO:0000256" key="3">
    <source>
        <dbReference type="ARBA" id="ARBA00023125"/>
    </source>
</evidence>
<dbReference type="STRING" id="502025.Hoch_4510"/>
<dbReference type="Pfam" id="PF04542">
    <property type="entry name" value="Sigma70_r2"/>
    <property type="match status" value="1"/>
</dbReference>
<dbReference type="Pfam" id="PF04539">
    <property type="entry name" value="Sigma70_r3"/>
    <property type="match status" value="1"/>
</dbReference>
<comment type="function">
    <text evidence="5">Sigma factors are initiation factors that promote the attachment of RNA polymerase to specific initiation sites and are then released.</text>
</comment>
<dbReference type="HOGENOM" id="CLU_014793_3_5_7"/>
<dbReference type="InterPro" id="IPR014284">
    <property type="entry name" value="RNA_pol_sigma-70_dom"/>
</dbReference>
<gene>
    <name evidence="10" type="ordered locus">Hoch_4510</name>
</gene>
<dbReference type="Pfam" id="PF04545">
    <property type="entry name" value="Sigma70_r4"/>
    <property type="match status" value="1"/>
</dbReference>
<dbReference type="InterPro" id="IPR000943">
    <property type="entry name" value="RNA_pol_sigma70"/>
</dbReference>
<dbReference type="PANTHER" id="PTHR30603:SF47">
    <property type="entry name" value="RNA POLYMERASE SIGMA FACTOR SIGD, CHLOROPLASTIC"/>
    <property type="match status" value="1"/>
</dbReference>
<dbReference type="Gene3D" id="1.10.10.10">
    <property type="entry name" value="Winged helix-like DNA-binding domain superfamily/Winged helix DNA-binding domain"/>
    <property type="match status" value="2"/>
</dbReference>
<evidence type="ECO:0000313" key="10">
    <source>
        <dbReference type="EMBL" id="ACY17003.1"/>
    </source>
</evidence>
<organism evidence="10 11">
    <name type="scientific">Haliangium ochraceum (strain DSM 14365 / JCM 11303 / SMP-2)</name>
    <dbReference type="NCBI Taxonomy" id="502025"/>
    <lineage>
        <taxon>Bacteria</taxon>
        <taxon>Pseudomonadati</taxon>
        <taxon>Myxococcota</taxon>
        <taxon>Polyangia</taxon>
        <taxon>Haliangiales</taxon>
        <taxon>Kofleriaceae</taxon>
        <taxon>Haliangium</taxon>
    </lineage>
</organism>
<keyword evidence="6" id="KW-0175">Coiled coil</keyword>
<dbReference type="InterPro" id="IPR007624">
    <property type="entry name" value="RNA_pol_sigma70_r3"/>
</dbReference>
<keyword evidence="3 5" id="KW-0238">DNA-binding</keyword>
<evidence type="ECO:0000256" key="5">
    <source>
        <dbReference type="RuleBase" id="RU362124"/>
    </source>
</evidence>